<evidence type="ECO:0000256" key="5">
    <source>
        <dbReference type="ARBA" id="ARBA00022989"/>
    </source>
</evidence>
<keyword evidence="6 8" id="KW-0472">Membrane</keyword>
<evidence type="ECO:0000259" key="10">
    <source>
        <dbReference type="PROSITE" id="PS50929"/>
    </source>
</evidence>
<evidence type="ECO:0000313" key="11">
    <source>
        <dbReference type="EMBL" id="AKN38308.1"/>
    </source>
</evidence>
<dbReference type="PROSITE" id="PS50893">
    <property type="entry name" value="ABC_TRANSPORTER_2"/>
    <property type="match status" value="1"/>
</dbReference>
<dbReference type="InterPro" id="IPR027417">
    <property type="entry name" value="P-loop_NTPase"/>
</dbReference>
<dbReference type="PANTHER" id="PTHR24221">
    <property type="entry name" value="ATP-BINDING CASSETTE SUB-FAMILY B"/>
    <property type="match status" value="1"/>
</dbReference>
<evidence type="ECO:0000256" key="2">
    <source>
        <dbReference type="ARBA" id="ARBA00022692"/>
    </source>
</evidence>
<evidence type="ECO:0000256" key="3">
    <source>
        <dbReference type="ARBA" id="ARBA00022741"/>
    </source>
</evidence>
<dbReference type="GO" id="GO:0005886">
    <property type="term" value="C:plasma membrane"/>
    <property type="evidence" value="ECO:0007669"/>
    <property type="project" value="UniProtKB-SubCell"/>
</dbReference>
<dbReference type="Pfam" id="PF00005">
    <property type="entry name" value="ABC_tran"/>
    <property type="match status" value="1"/>
</dbReference>
<dbReference type="AlphaFoldDB" id="A0A0H3ZPN1"/>
<dbReference type="SUPFAM" id="SSF52540">
    <property type="entry name" value="P-loop containing nucleoside triphosphate hydrolases"/>
    <property type="match status" value="1"/>
</dbReference>
<feature type="transmembrane region" description="Helical" evidence="8">
    <location>
        <begin position="53"/>
        <end position="70"/>
    </location>
</feature>
<dbReference type="InterPro" id="IPR011527">
    <property type="entry name" value="ABC1_TM_dom"/>
</dbReference>
<feature type="transmembrane region" description="Helical" evidence="8">
    <location>
        <begin position="235"/>
        <end position="257"/>
    </location>
</feature>
<feature type="transmembrane region" description="Helical" evidence="8">
    <location>
        <begin position="135"/>
        <end position="168"/>
    </location>
</feature>
<dbReference type="InterPro" id="IPR039421">
    <property type="entry name" value="Type_1_exporter"/>
</dbReference>
<dbReference type="SUPFAM" id="SSF90123">
    <property type="entry name" value="ABC transporter transmembrane region"/>
    <property type="match status" value="1"/>
</dbReference>
<reference evidence="11" key="1">
    <citation type="journal article" date="2015" name="MBio">
        <title>Eco-Evolutionary Dynamics of Episomes among Ecologically Cohesive Bacterial Populations.</title>
        <authorList>
            <person name="Xue H."/>
            <person name="Cordero O.X."/>
            <person name="Camas F.M."/>
            <person name="Trimble W."/>
            <person name="Meyer F."/>
            <person name="Guglielmini J."/>
            <person name="Rocha E.P."/>
            <person name="Polz M.F."/>
        </authorList>
    </citation>
    <scope>NUCLEOTIDE SEQUENCE</scope>
    <source>
        <strain evidence="11">1S_269</strain>
    </source>
</reference>
<dbReference type="Gene3D" id="1.20.1560.10">
    <property type="entry name" value="ABC transporter type 1, transmembrane domain"/>
    <property type="match status" value="1"/>
</dbReference>
<name>A0A0H3ZPN1_9VIBR</name>
<feature type="compositionally biased region" description="Basic and acidic residues" evidence="7">
    <location>
        <begin position="541"/>
        <end position="551"/>
    </location>
</feature>
<evidence type="ECO:0008006" key="12">
    <source>
        <dbReference type="Google" id="ProtNLM"/>
    </source>
</evidence>
<dbReference type="InterPro" id="IPR017871">
    <property type="entry name" value="ABC_transporter-like_CS"/>
</dbReference>
<evidence type="ECO:0000259" key="9">
    <source>
        <dbReference type="PROSITE" id="PS50893"/>
    </source>
</evidence>
<dbReference type="Gene3D" id="3.40.50.300">
    <property type="entry name" value="P-loop containing nucleotide triphosphate hydrolases"/>
    <property type="match status" value="1"/>
</dbReference>
<feature type="transmembrane region" description="Helical" evidence="8">
    <location>
        <begin position="264"/>
        <end position="290"/>
    </location>
</feature>
<keyword evidence="2 8" id="KW-0812">Transmembrane</keyword>
<dbReference type="GO" id="GO:0140359">
    <property type="term" value="F:ABC-type transporter activity"/>
    <property type="evidence" value="ECO:0007669"/>
    <property type="project" value="InterPro"/>
</dbReference>
<feature type="domain" description="ABC transporter" evidence="9">
    <location>
        <begin position="318"/>
        <end position="555"/>
    </location>
</feature>
<dbReference type="PROSITE" id="PS50929">
    <property type="entry name" value="ABC_TM1F"/>
    <property type="match status" value="1"/>
</dbReference>
<dbReference type="EMBL" id="KP795573">
    <property type="protein sequence ID" value="AKN38308.1"/>
    <property type="molecule type" value="Genomic_DNA"/>
</dbReference>
<feature type="region of interest" description="Disordered" evidence="7">
    <location>
        <begin position="541"/>
        <end position="560"/>
    </location>
</feature>
<evidence type="ECO:0000256" key="8">
    <source>
        <dbReference type="SAM" id="Phobius"/>
    </source>
</evidence>
<dbReference type="GO" id="GO:0005524">
    <property type="term" value="F:ATP binding"/>
    <property type="evidence" value="ECO:0007669"/>
    <property type="project" value="UniProtKB-KW"/>
</dbReference>
<organism evidence="11">
    <name type="scientific">Vibrio sp. 1S_269</name>
    <dbReference type="NCBI Taxonomy" id="1652828"/>
    <lineage>
        <taxon>Bacteria</taxon>
        <taxon>Pseudomonadati</taxon>
        <taxon>Pseudomonadota</taxon>
        <taxon>Gammaproteobacteria</taxon>
        <taxon>Vibrionales</taxon>
        <taxon>Vibrionaceae</taxon>
        <taxon>Vibrio</taxon>
    </lineage>
</organism>
<feature type="transmembrane region" description="Helical" evidence="8">
    <location>
        <begin position="21"/>
        <end position="47"/>
    </location>
</feature>
<keyword evidence="5 8" id="KW-1133">Transmembrane helix</keyword>
<dbReference type="SMART" id="SM00382">
    <property type="entry name" value="AAA"/>
    <property type="match status" value="1"/>
</dbReference>
<comment type="subcellular location">
    <subcellularLocation>
        <location evidence="1">Cell membrane</location>
        <topology evidence="1">Multi-pass membrane protein</topology>
    </subcellularLocation>
</comment>
<dbReference type="PANTHER" id="PTHR24221:SF654">
    <property type="entry name" value="ATP-BINDING CASSETTE SUB-FAMILY B MEMBER 6"/>
    <property type="match status" value="1"/>
</dbReference>
<dbReference type="PROSITE" id="PS00211">
    <property type="entry name" value="ABC_TRANSPORTER_1"/>
    <property type="match status" value="1"/>
</dbReference>
<dbReference type="GO" id="GO:0016887">
    <property type="term" value="F:ATP hydrolysis activity"/>
    <property type="evidence" value="ECO:0007669"/>
    <property type="project" value="InterPro"/>
</dbReference>
<accession>A0A0H3ZPN1</accession>
<feature type="domain" description="ABC transmembrane type-1" evidence="10">
    <location>
        <begin position="27"/>
        <end position="284"/>
    </location>
</feature>
<evidence type="ECO:0000256" key="4">
    <source>
        <dbReference type="ARBA" id="ARBA00022840"/>
    </source>
</evidence>
<dbReference type="InterPro" id="IPR003593">
    <property type="entry name" value="AAA+_ATPase"/>
</dbReference>
<dbReference type="InterPro" id="IPR003439">
    <property type="entry name" value="ABC_transporter-like_ATP-bd"/>
</dbReference>
<evidence type="ECO:0000256" key="7">
    <source>
        <dbReference type="SAM" id="MobiDB-lite"/>
    </source>
</evidence>
<keyword evidence="4" id="KW-0067">ATP-binding</keyword>
<keyword evidence="3" id="KW-0547">Nucleotide-binding</keyword>
<proteinExistence type="predicted"/>
<sequence>MTYQTPPSSKSNIPASAKYRLYLVGSGWALVAALEALAYTVLAVSLVEQAPPLGAISAAIVAILVTVLVTRSGFLSGAQLAGDLYSAVGKSLSKAKLSWFSEQHRTQLTQLAERGIPGFMSIPAHQLQTFLHTPLLPLFLIVGIGIVGGADVALISAISLMGALLMQYKAQNYLSSSDSERHNADVQATKSTLELIDHLDLLRSTAGPERAIERIDQSWSTQEKVHSRINLTASMATLTSALATVFPLACVTIYLVLEGVTQPLLILGLLILITRAAAPLGELALAGFAINDVKSSIKDYNQLTNVPTLPEPKPENAITPNNYNFELNNVGYLDLFKGANIEIVQGEKVVINGVSGSGKSTLLGLFLRFDDPNQGHISLGGISLKNIPYDILIQHIAYVAQDPIIFTGTLAENIRLGNPEASNAEVELFARQAQLSELIDLSDDGINQNVGQKGSGLSGGERQRVAIARALIKKAPILILDEATSALDEVTEQKIAQHTQALDSTVIVVTHRDKKIWRPTLELTIDKQRVNVLRLRTNSRQDFDKSTEPRLSRAINSRSF</sequence>
<dbReference type="InterPro" id="IPR036640">
    <property type="entry name" value="ABC1_TM_sf"/>
</dbReference>
<protein>
    <recommendedName>
        <fullName evidence="12">ABC transporter</fullName>
    </recommendedName>
</protein>
<evidence type="ECO:0000256" key="1">
    <source>
        <dbReference type="ARBA" id="ARBA00004651"/>
    </source>
</evidence>
<evidence type="ECO:0000256" key="6">
    <source>
        <dbReference type="ARBA" id="ARBA00023136"/>
    </source>
</evidence>